<evidence type="ECO:0000313" key="2">
    <source>
        <dbReference type="Proteomes" id="UP000743370"/>
    </source>
</evidence>
<gene>
    <name evidence="1" type="ORF">HKW66_Vig0245850</name>
</gene>
<organism evidence="1 2">
    <name type="scientific">Phaseolus angularis</name>
    <name type="common">Azuki bean</name>
    <name type="synonym">Vigna angularis</name>
    <dbReference type="NCBI Taxonomy" id="3914"/>
    <lineage>
        <taxon>Eukaryota</taxon>
        <taxon>Viridiplantae</taxon>
        <taxon>Streptophyta</taxon>
        <taxon>Embryophyta</taxon>
        <taxon>Tracheophyta</taxon>
        <taxon>Spermatophyta</taxon>
        <taxon>Magnoliopsida</taxon>
        <taxon>eudicotyledons</taxon>
        <taxon>Gunneridae</taxon>
        <taxon>Pentapetalae</taxon>
        <taxon>rosids</taxon>
        <taxon>fabids</taxon>
        <taxon>Fabales</taxon>
        <taxon>Fabaceae</taxon>
        <taxon>Papilionoideae</taxon>
        <taxon>50 kb inversion clade</taxon>
        <taxon>NPAAA clade</taxon>
        <taxon>indigoferoid/millettioid clade</taxon>
        <taxon>Phaseoleae</taxon>
        <taxon>Vigna</taxon>
    </lineage>
</organism>
<dbReference type="EMBL" id="JABFOF010000005">
    <property type="protein sequence ID" value="KAG2397049.1"/>
    <property type="molecule type" value="Genomic_DNA"/>
</dbReference>
<comment type="caution">
    <text evidence="1">The sequence shown here is derived from an EMBL/GenBank/DDBJ whole genome shotgun (WGS) entry which is preliminary data.</text>
</comment>
<sequence length="175" mass="20080">MSTLSTALRPCSFANMLFARPPLTLGEMLDKAAEFIIIEEMQVVPKRQHEENISSLRQEKKEGKKTFVPNERIKGKTFKDGPKWPRFDRYSPLNVPRVRILEEALSGDLLPSLKKKLTPKNADGTKHCLYHQNTGHTTEHCTTLKDKVEELLRDRTLEEVRENRAGKKPSEEGEI</sequence>
<evidence type="ECO:0000313" key="1">
    <source>
        <dbReference type="EMBL" id="KAG2397049.1"/>
    </source>
</evidence>
<name>A0A8T0KCN3_PHAAN</name>
<dbReference type="Proteomes" id="UP000743370">
    <property type="component" value="Unassembled WGS sequence"/>
</dbReference>
<dbReference type="AlphaFoldDB" id="A0A8T0KCN3"/>
<accession>A0A8T0KCN3</accession>
<proteinExistence type="predicted"/>
<protein>
    <submittedName>
        <fullName evidence="1">Uncharacterized protein</fullName>
    </submittedName>
</protein>
<reference evidence="1 2" key="1">
    <citation type="submission" date="2020-05" db="EMBL/GenBank/DDBJ databases">
        <title>Vigna angularis (adzuki bean) Var. LongXiaoDou No. 4 denovo assembly.</title>
        <authorList>
            <person name="Xiang H."/>
        </authorList>
    </citation>
    <scope>NUCLEOTIDE SEQUENCE [LARGE SCALE GENOMIC DNA]</scope>
    <source>
        <tissue evidence="1">Leaf</tissue>
    </source>
</reference>